<keyword evidence="2" id="KW-1185">Reference proteome</keyword>
<dbReference type="GO" id="GO:0000288">
    <property type="term" value="P:nuclear-transcribed mRNA catabolic process, deadenylation-dependent decay"/>
    <property type="evidence" value="ECO:0007669"/>
    <property type="project" value="TreeGrafter"/>
</dbReference>
<feature type="domain" description="CCR4-Not complex component Not1 C-terminal" evidence="1">
    <location>
        <begin position="200"/>
        <end position="535"/>
    </location>
</feature>
<dbReference type="GO" id="GO:0030015">
    <property type="term" value="C:CCR4-NOT core complex"/>
    <property type="evidence" value="ECO:0007669"/>
    <property type="project" value="InterPro"/>
</dbReference>
<dbReference type="PANTHER" id="PTHR13162:SF8">
    <property type="entry name" value="CCR4-NOT TRANSCRIPTION COMPLEX SUBUNIT 1"/>
    <property type="match status" value="1"/>
</dbReference>
<dbReference type="Pfam" id="PF04054">
    <property type="entry name" value="Not1"/>
    <property type="match status" value="1"/>
</dbReference>
<sequence>MSSTSRNYSIFDMAKHGSVASMWSTALEEANNLLNEWYKACKTATTADEENAGFINIVKKLRDLGVLESGETMEQFMKVSINSVIQKLATLLNRQGSEHRSKSISRMDCLARLFSMIIMKSNSNNDEQRTKHLQQTLKVICDITVTDCKEFGASFNGYPHERLLLSLLTYQMQQFKDRPALIFNLSDSYAYVLCCYSLVSVTTTFRRAMTLLQPVCIPNFAASWLDILSDPIFIKLCLTNPVYLDHSRNNYAMLLAQCLKYLVTFVGDKMSSDTFPFCESVLRLFVRLYEYPEVLYQNASLLASFVPFRFVQLRNIILSATPSYIKLSNPFVVAETYEDVKELKDHPDISIDLKIKYPKKIDDKLRNFLRSRELRLESITQEFHDCKTGKYNVPPLCEFVLRLGMFGISYLQLNGYPVTYKNVEEDVFLKIFLFFCDDLSWEGRYIMFNAMANQLRYPNVHTHYFLSMLLAMYQKLDEWSKEVLVRVLLERVVACRPHPWGLTVIMVELVKNRKYQLWQQKFVHMSPDIEKAILSIARSCGVDLKARSEVGSERGAISDSMSQDDVKI</sequence>
<dbReference type="WBParaSite" id="L893_g32601.t1">
    <property type="protein sequence ID" value="L893_g32601.t1"/>
    <property type="gene ID" value="L893_g32601"/>
</dbReference>
<evidence type="ECO:0000313" key="3">
    <source>
        <dbReference type="WBParaSite" id="L893_g32601.t1"/>
    </source>
</evidence>
<evidence type="ECO:0000259" key="1">
    <source>
        <dbReference type="Pfam" id="PF04054"/>
    </source>
</evidence>
<protein>
    <submittedName>
        <fullName evidence="3">Not1 domain-containing protein</fullName>
    </submittedName>
</protein>
<name>A0A1I8A4I2_9BILA</name>
<dbReference type="Gene3D" id="1.25.40.790">
    <property type="match status" value="1"/>
</dbReference>
<accession>A0A1I8A4I2</accession>
<dbReference type="GO" id="GO:0017148">
    <property type="term" value="P:negative regulation of translation"/>
    <property type="evidence" value="ECO:0007669"/>
    <property type="project" value="InterPro"/>
</dbReference>
<proteinExistence type="predicted"/>
<dbReference type="PANTHER" id="PTHR13162">
    <property type="entry name" value="CCR4-NOT TRANSCRIPTION COMPLEX"/>
    <property type="match status" value="1"/>
</dbReference>
<dbReference type="Gene3D" id="1.25.40.800">
    <property type="match status" value="1"/>
</dbReference>
<dbReference type="GO" id="GO:0000932">
    <property type="term" value="C:P-body"/>
    <property type="evidence" value="ECO:0007669"/>
    <property type="project" value="TreeGrafter"/>
</dbReference>
<dbReference type="InterPro" id="IPR040398">
    <property type="entry name" value="Not1"/>
</dbReference>
<dbReference type="AlphaFoldDB" id="A0A1I8A4I2"/>
<reference evidence="3" key="1">
    <citation type="submission" date="2016-11" db="UniProtKB">
        <authorList>
            <consortium name="WormBaseParasite"/>
        </authorList>
    </citation>
    <scope>IDENTIFICATION</scope>
</reference>
<dbReference type="GO" id="GO:0060090">
    <property type="term" value="F:molecular adaptor activity"/>
    <property type="evidence" value="ECO:0007669"/>
    <property type="project" value="TreeGrafter"/>
</dbReference>
<evidence type="ECO:0000313" key="2">
    <source>
        <dbReference type="Proteomes" id="UP000095287"/>
    </source>
</evidence>
<dbReference type="InterPro" id="IPR007196">
    <property type="entry name" value="CCR4-Not_Not1_C"/>
</dbReference>
<dbReference type="Proteomes" id="UP000095287">
    <property type="component" value="Unplaced"/>
</dbReference>
<organism evidence="2 3">
    <name type="scientific">Steinernema glaseri</name>
    <dbReference type="NCBI Taxonomy" id="37863"/>
    <lineage>
        <taxon>Eukaryota</taxon>
        <taxon>Metazoa</taxon>
        <taxon>Ecdysozoa</taxon>
        <taxon>Nematoda</taxon>
        <taxon>Chromadorea</taxon>
        <taxon>Rhabditida</taxon>
        <taxon>Tylenchina</taxon>
        <taxon>Panagrolaimomorpha</taxon>
        <taxon>Strongyloidoidea</taxon>
        <taxon>Steinernematidae</taxon>
        <taxon>Steinernema</taxon>
    </lineage>
</organism>